<keyword evidence="2" id="KW-1185">Reference proteome</keyword>
<gene>
    <name evidence="1" type="ORF">SeMB42_g03849</name>
</gene>
<proteinExistence type="predicted"/>
<organism evidence="1 2">
    <name type="scientific">Synchytrium endobioticum</name>
    <dbReference type="NCBI Taxonomy" id="286115"/>
    <lineage>
        <taxon>Eukaryota</taxon>
        <taxon>Fungi</taxon>
        <taxon>Fungi incertae sedis</taxon>
        <taxon>Chytridiomycota</taxon>
        <taxon>Chytridiomycota incertae sedis</taxon>
        <taxon>Chytridiomycetes</taxon>
        <taxon>Synchytriales</taxon>
        <taxon>Synchytriaceae</taxon>
        <taxon>Synchytrium</taxon>
    </lineage>
</organism>
<reference evidence="1 2" key="1">
    <citation type="journal article" date="2019" name="Sci. Rep.">
        <title>Comparative genomics of chytrid fungi reveal insights into the obligate biotrophic and pathogenic lifestyle of Synchytrium endobioticum.</title>
        <authorList>
            <person name="van de Vossenberg B.T.L.H."/>
            <person name="Warris S."/>
            <person name="Nguyen H.D.T."/>
            <person name="van Gent-Pelzer M.P.E."/>
            <person name="Joly D.L."/>
            <person name="van de Geest H.C."/>
            <person name="Bonants P.J.M."/>
            <person name="Smith D.S."/>
            <person name="Levesque C.A."/>
            <person name="van der Lee T.A.J."/>
        </authorList>
    </citation>
    <scope>NUCLEOTIDE SEQUENCE [LARGE SCALE GENOMIC DNA]</scope>
    <source>
        <strain evidence="1 2">MB42</strain>
    </source>
</reference>
<evidence type="ECO:0000313" key="1">
    <source>
        <dbReference type="EMBL" id="TPX45948.1"/>
    </source>
</evidence>
<comment type="caution">
    <text evidence="1">The sequence shown here is derived from an EMBL/GenBank/DDBJ whole genome shotgun (WGS) entry which is preliminary data.</text>
</comment>
<name>A0A507D3W3_9FUNG</name>
<accession>A0A507D3W3</accession>
<evidence type="ECO:0000313" key="2">
    <source>
        <dbReference type="Proteomes" id="UP000317494"/>
    </source>
</evidence>
<dbReference type="Proteomes" id="UP000317494">
    <property type="component" value="Unassembled WGS sequence"/>
</dbReference>
<protein>
    <submittedName>
        <fullName evidence="1">Uncharacterized protein</fullName>
    </submittedName>
</protein>
<dbReference type="VEuPathDB" id="FungiDB:SeMB42_g03849"/>
<dbReference type="AlphaFoldDB" id="A0A507D3W3"/>
<dbReference type="EMBL" id="QEAN01000145">
    <property type="protein sequence ID" value="TPX45948.1"/>
    <property type="molecule type" value="Genomic_DNA"/>
</dbReference>
<sequence length="127" mass="14228">MSKSYNLSECPLHTISRYRIRQMGYKNPAVLLMVLLLGLLVDMSLQCKCYGKQVDPPHDLVQLPVATEYCCWEHGNHGGMWLPDEVCMIPNNHTVFAACCRNSIKTIFPVGYSIIDTEAQCGGSLHP</sequence>